<evidence type="ECO:0000259" key="3">
    <source>
        <dbReference type="Pfam" id="PF03061"/>
    </source>
</evidence>
<evidence type="ECO:0000256" key="1">
    <source>
        <dbReference type="ARBA" id="ARBA00008324"/>
    </source>
</evidence>
<dbReference type="Proteomes" id="UP000218644">
    <property type="component" value="Unassembled WGS sequence"/>
</dbReference>
<reference evidence="6 7" key="1">
    <citation type="submission" date="2017-08" db="EMBL/GenBank/DDBJ databases">
        <title>WGS of Clinical strains of the CDC Group NO-1 linked to zoonotic infections in humans.</title>
        <authorList>
            <person name="Bernier A.-M."/>
            <person name="Bernard K."/>
        </authorList>
    </citation>
    <scope>NUCLEOTIDE SEQUENCE [LARGE SCALE GENOMIC DNA]</scope>
    <source>
        <strain evidence="4 6">NML00-0135</strain>
        <strain evidence="5 7">NML79-0751</strain>
    </source>
</reference>
<evidence type="ECO:0000313" key="6">
    <source>
        <dbReference type="Proteomes" id="UP000218054"/>
    </source>
</evidence>
<accession>A0A2A2AV58</accession>
<organism evidence="5 7">
    <name type="scientific">Vandammella animalimorsus</name>
    <dbReference type="NCBI Taxonomy" id="2029117"/>
    <lineage>
        <taxon>Bacteria</taxon>
        <taxon>Pseudomonadati</taxon>
        <taxon>Pseudomonadota</taxon>
        <taxon>Betaproteobacteria</taxon>
        <taxon>Burkholderiales</taxon>
        <taxon>Comamonadaceae</taxon>
        <taxon>Vandammella</taxon>
    </lineage>
</organism>
<dbReference type="InterPro" id="IPR039298">
    <property type="entry name" value="ACOT13"/>
</dbReference>
<proteinExistence type="inferred from homology"/>
<sequence length="139" mass="14580">MNPPDCPEGFKPLFRTSPFLDASGPYFYKPLEEGFIVGLRVGAKHLNTSGTAHGGLLATLADVALGYVTAMSQQPPVRMTTTNLGLDYVGVAHEGDWLQAHVSVVKLGSRLAFANALIAANEAPVATARATFLVIGSAP</sequence>
<evidence type="ECO:0000256" key="2">
    <source>
        <dbReference type="ARBA" id="ARBA00022801"/>
    </source>
</evidence>
<dbReference type="AlphaFoldDB" id="A0A2A2AV58"/>
<name>A0A2A2AV58_9BURK</name>
<evidence type="ECO:0000313" key="7">
    <source>
        <dbReference type="Proteomes" id="UP000218644"/>
    </source>
</evidence>
<evidence type="ECO:0000313" key="5">
    <source>
        <dbReference type="EMBL" id="PAT41637.1"/>
    </source>
</evidence>
<dbReference type="InterPro" id="IPR029069">
    <property type="entry name" value="HotDog_dom_sf"/>
</dbReference>
<dbReference type="InterPro" id="IPR003736">
    <property type="entry name" value="PAAI_dom"/>
</dbReference>
<dbReference type="Gene3D" id="3.10.129.10">
    <property type="entry name" value="Hotdog Thioesterase"/>
    <property type="match status" value="1"/>
</dbReference>
<dbReference type="PANTHER" id="PTHR21660">
    <property type="entry name" value="THIOESTERASE SUPERFAMILY MEMBER-RELATED"/>
    <property type="match status" value="1"/>
</dbReference>
<dbReference type="PANTHER" id="PTHR21660:SF1">
    <property type="entry name" value="ACYL-COENZYME A THIOESTERASE 13"/>
    <property type="match status" value="1"/>
</dbReference>
<feature type="domain" description="Thioesterase" evidence="3">
    <location>
        <begin position="50"/>
        <end position="117"/>
    </location>
</feature>
<dbReference type="InterPro" id="IPR006683">
    <property type="entry name" value="Thioestr_dom"/>
</dbReference>
<dbReference type="CDD" id="cd03443">
    <property type="entry name" value="PaaI_thioesterase"/>
    <property type="match status" value="1"/>
</dbReference>
<dbReference type="EMBL" id="NSJB01000002">
    <property type="protein sequence ID" value="PAT37673.1"/>
    <property type="molecule type" value="Genomic_DNA"/>
</dbReference>
<dbReference type="GO" id="GO:0047617">
    <property type="term" value="F:fatty acyl-CoA hydrolase activity"/>
    <property type="evidence" value="ECO:0007669"/>
    <property type="project" value="InterPro"/>
</dbReference>
<evidence type="ECO:0000313" key="4">
    <source>
        <dbReference type="EMBL" id="PAT37673.1"/>
    </source>
</evidence>
<dbReference type="RefSeq" id="WP_095539242.1">
    <property type="nucleotide sequence ID" value="NZ_NSJB01000002.1"/>
</dbReference>
<accession>A0A2A2AIU7</accession>
<dbReference type="Proteomes" id="UP000218054">
    <property type="component" value="Unassembled WGS sequence"/>
</dbReference>
<gene>
    <name evidence="5" type="ORF">CK623_01625</name>
    <name evidence="4" type="ORF">CK625_05225</name>
</gene>
<comment type="caution">
    <text evidence="5">The sequence shown here is derived from an EMBL/GenBank/DDBJ whole genome shotgun (WGS) entry which is preliminary data.</text>
</comment>
<keyword evidence="6" id="KW-1185">Reference proteome</keyword>
<keyword evidence="2" id="KW-0378">Hydrolase</keyword>
<dbReference type="NCBIfam" id="TIGR00369">
    <property type="entry name" value="unchar_dom_1"/>
    <property type="match status" value="1"/>
</dbReference>
<comment type="similarity">
    <text evidence="1">Belongs to the thioesterase PaaI family.</text>
</comment>
<protein>
    <submittedName>
        <fullName evidence="5">Esterase</fullName>
    </submittedName>
</protein>
<dbReference type="SUPFAM" id="SSF54637">
    <property type="entry name" value="Thioesterase/thiol ester dehydrase-isomerase"/>
    <property type="match status" value="1"/>
</dbReference>
<dbReference type="EMBL" id="NSJD01000001">
    <property type="protein sequence ID" value="PAT41637.1"/>
    <property type="molecule type" value="Genomic_DNA"/>
</dbReference>
<dbReference type="Pfam" id="PF03061">
    <property type="entry name" value="4HBT"/>
    <property type="match status" value="1"/>
</dbReference>